<feature type="signal peptide" evidence="2">
    <location>
        <begin position="1"/>
        <end position="23"/>
    </location>
</feature>
<dbReference type="GO" id="GO:0008237">
    <property type="term" value="F:metallopeptidase activity"/>
    <property type="evidence" value="ECO:0007669"/>
    <property type="project" value="InterPro"/>
</dbReference>
<evidence type="ECO:0000313" key="3">
    <source>
        <dbReference type="EMBL" id="KAF2006226.1"/>
    </source>
</evidence>
<evidence type="ECO:0000313" key="4">
    <source>
        <dbReference type="Proteomes" id="UP000799779"/>
    </source>
</evidence>
<dbReference type="AlphaFoldDB" id="A0A6A5X2R1"/>
<proteinExistence type="predicted"/>
<feature type="compositionally biased region" description="Pro residues" evidence="1">
    <location>
        <begin position="414"/>
        <end position="437"/>
    </location>
</feature>
<protein>
    <recommendedName>
        <fullName evidence="5">Lysine-specific metallo-endopeptidase domain-containing protein</fullName>
    </recommendedName>
</protein>
<dbReference type="OrthoDB" id="3779999at2759"/>
<dbReference type="InterPro" id="IPR024079">
    <property type="entry name" value="MetalloPept_cat_dom_sf"/>
</dbReference>
<evidence type="ECO:0000256" key="1">
    <source>
        <dbReference type="SAM" id="MobiDB-lite"/>
    </source>
</evidence>
<dbReference type="Gene3D" id="3.40.390.10">
    <property type="entry name" value="Collagenase (Catalytic Domain)"/>
    <property type="match status" value="1"/>
</dbReference>
<keyword evidence="2" id="KW-0732">Signal</keyword>
<dbReference type="Proteomes" id="UP000799779">
    <property type="component" value="Unassembled WGS sequence"/>
</dbReference>
<reference evidence="3" key="1">
    <citation type="journal article" date="2020" name="Stud. Mycol.">
        <title>101 Dothideomycetes genomes: a test case for predicting lifestyles and emergence of pathogens.</title>
        <authorList>
            <person name="Haridas S."/>
            <person name="Albert R."/>
            <person name="Binder M."/>
            <person name="Bloem J."/>
            <person name="Labutti K."/>
            <person name="Salamov A."/>
            <person name="Andreopoulos B."/>
            <person name="Baker S."/>
            <person name="Barry K."/>
            <person name="Bills G."/>
            <person name="Bluhm B."/>
            <person name="Cannon C."/>
            <person name="Castanera R."/>
            <person name="Culley D."/>
            <person name="Daum C."/>
            <person name="Ezra D."/>
            <person name="Gonzalez J."/>
            <person name="Henrissat B."/>
            <person name="Kuo A."/>
            <person name="Liang C."/>
            <person name="Lipzen A."/>
            <person name="Lutzoni F."/>
            <person name="Magnuson J."/>
            <person name="Mondo S."/>
            <person name="Nolan M."/>
            <person name="Ohm R."/>
            <person name="Pangilinan J."/>
            <person name="Park H.-J."/>
            <person name="Ramirez L."/>
            <person name="Alfaro M."/>
            <person name="Sun H."/>
            <person name="Tritt A."/>
            <person name="Yoshinaga Y."/>
            <person name="Zwiers L.-H."/>
            <person name="Turgeon B."/>
            <person name="Goodwin S."/>
            <person name="Spatafora J."/>
            <person name="Crous P."/>
            <person name="Grigoriev I."/>
        </authorList>
    </citation>
    <scope>NUCLEOTIDE SEQUENCE</scope>
    <source>
        <strain evidence="3">CBS 123094</strain>
    </source>
</reference>
<sequence length="501" mass="54670">MVFHFRSLAASAIALLLVTPTFAYPVLEESPDTLVNITERQDGVDPLAVRFNFIGCDADQQTAINDAWKHLVTIGNAVDFDIDWTSQAAIDFLGGAKSAKYQYHIQKVIRNLHTWNGDGTIFAWKMDMHCDDYQRPAIDPTRDCPPGTNQADYFKCKSRCWVPILNKEGQLARWQFGAGAYTKTSANGNVFVGTMNFCPGFFALPTCPDLLASNIEKYPENDDNRINLQNYLCRTWVAIHELMHIDSNIGHAVGGDPFEHITDLRIRIWDDNKKKAVVVRAYGPTLTRTLAKWTLDTGHYVIRNADNLAMYCLSTWLTSGIGAYPKLPEVKDIDRPLDDPFIFSVYNYNGTITLNPDTAVLGRGLGTDADAIEALYYDAPQGCSDTTDDSSDMCIDDVANPAVDLQGPMFVQDPPAPTPPPIDPPAGPTPSPPGPTPAPKPNDFNCNCGESGCSADSMPCCANGSCACHCGESGCAAEDPICCGNGSCAPLPARMLMMGRM</sequence>
<dbReference type="EMBL" id="ML977560">
    <property type="protein sequence ID" value="KAF2006226.1"/>
    <property type="molecule type" value="Genomic_DNA"/>
</dbReference>
<keyword evidence="4" id="KW-1185">Reference proteome</keyword>
<evidence type="ECO:0008006" key="5">
    <source>
        <dbReference type="Google" id="ProtNLM"/>
    </source>
</evidence>
<accession>A0A6A5X2R1</accession>
<feature type="chain" id="PRO_5025503571" description="Lysine-specific metallo-endopeptidase domain-containing protein" evidence="2">
    <location>
        <begin position="24"/>
        <end position="501"/>
    </location>
</feature>
<evidence type="ECO:0000256" key="2">
    <source>
        <dbReference type="SAM" id="SignalP"/>
    </source>
</evidence>
<gene>
    <name evidence="3" type="ORF">P154DRAFT_615570</name>
</gene>
<organism evidence="3 4">
    <name type="scientific">Amniculicola lignicola CBS 123094</name>
    <dbReference type="NCBI Taxonomy" id="1392246"/>
    <lineage>
        <taxon>Eukaryota</taxon>
        <taxon>Fungi</taxon>
        <taxon>Dikarya</taxon>
        <taxon>Ascomycota</taxon>
        <taxon>Pezizomycotina</taxon>
        <taxon>Dothideomycetes</taxon>
        <taxon>Pleosporomycetidae</taxon>
        <taxon>Pleosporales</taxon>
        <taxon>Amniculicolaceae</taxon>
        <taxon>Amniculicola</taxon>
    </lineage>
</organism>
<feature type="region of interest" description="Disordered" evidence="1">
    <location>
        <begin position="405"/>
        <end position="437"/>
    </location>
</feature>
<name>A0A6A5X2R1_9PLEO</name>